<dbReference type="Proteomes" id="UP000019254">
    <property type="component" value="Unassembled WGS sequence"/>
</dbReference>
<comment type="caution">
    <text evidence="3">The sequence shown here is derived from an EMBL/GenBank/DDBJ whole genome shotgun (WGS) entry which is preliminary data.</text>
</comment>
<dbReference type="Pfam" id="PF11797">
    <property type="entry name" value="WxLIP_HBD"/>
    <property type="match status" value="1"/>
</dbReference>
<evidence type="ECO:0000313" key="4">
    <source>
        <dbReference type="Proteomes" id="UP000019254"/>
    </source>
</evidence>
<accession>W7BTR7</accession>
<feature type="transmembrane region" description="Helical" evidence="1">
    <location>
        <begin position="91"/>
        <end position="111"/>
    </location>
</feature>
<evidence type="ECO:0000256" key="1">
    <source>
        <dbReference type="SAM" id="Phobius"/>
    </source>
</evidence>
<name>W7BTR7_9LIST</name>
<protein>
    <recommendedName>
        <fullName evidence="2">WxL Interacting Protein host binding domain-containing protein</fullName>
    </recommendedName>
</protein>
<dbReference type="EMBL" id="AODE01000020">
    <property type="protein sequence ID" value="EUJ29117.1"/>
    <property type="molecule type" value="Genomic_DNA"/>
</dbReference>
<evidence type="ECO:0000313" key="3">
    <source>
        <dbReference type="EMBL" id="EUJ29117.1"/>
    </source>
</evidence>
<organism evidence="3 4">
    <name type="scientific">Listeria cornellensis FSL F6-0969</name>
    <dbReference type="NCBI Taxonomy" id="1265820"/>
    <lineage>
        <taxon>Bacteria</taxon>
        <taxon>Bacillati</taxon>
        <taxon>Bacillota</taxon>
        <taxon>Bacilli</taxon>
        <taxon>Bacillales</taxon>
        <taxon>Listeriaceae</taxon>
        <taxon>Listeria</taxon>
    </lineage>
</organism>
<dbReference type="STRING" id="1265820.PCORN_11622"/>
<keyword evidence="1" id="KW-1133">Transmembrane helix</keyword>
<dbReference type="AlphaFoldDB" id="W7BTR7"/>
<gene>
    <name evidence="3" type="ORF">PCORN_11622</name>
</gene>
<dbReference type="PATRIC" id="fig|1265820.5.peg.2286"/>
<proteinExistence type="predicted"/>
<reference evidence="3 4" key="1">
    <citation type="journal article" date="2014" name="Int. J. Syst. Evol. Microbiol.">
        <title>Listeria floridensis sp. nov., Listeria aquatica sp. nov., Listeria cornellensis sp. nov., Listeria riparia sp. nov. and Listeria grandensis sp. nov., from agricultural and natural environments.</title>
        <authorList>
            <person name="den Bakker H.C."/>
            <person name="Warchocki S."/>
            <person name="Wright E.M."/>
            <person name="Allred A.F."/>
            <person name="Ahlstrom C."/>
            <person name="Manuel C.S."/>
            <person name="Stasiewicz M.J."/>
            <person name="Burrell A."/>
            <person name="Roof S."/>
            <person name="Strawn L."/>
            <person name="Fortes E.D."/>
            <person name="Nightingale K.K."/>
            <person name="Kephart D."/>
            <person name="Wiedmann M."/>
        </authorList>
    </citation>
    <scope>NUCLEOTIDE SEQUENCE [LARGE SCALE GENOMIC DNA]</scope>
    <source>
        <strain evidence="4">FSL F6-969</strain>
    </source>
</reference>
<dbReference type="InterPro" id="IPR021759">
    <property type="entry name" value="WxLIP_HBD"/>
</dbReference>
<evidence type="ECO:0000259" key="2">
    <source>
        <dbReference type="Pfam" id="PF11797"/>
    </source>
</evidence>
<feature type="domain" description="WxL Interacting Protein host binding" evidence="2">
    <location>
        <begin position="1"/>
        <end position="78"/>
    </location>
</feature>
<keyword evidence="1" id="KW-0812">Transmembrane</keyword>
<keyword evidence="1" id="KW-0472">Membrane</keyword>
<sequence>MDVTASVYKQGDTNPIKKQQTNNLRMAPNSNFDYAIKWDNQKFKPGKYKMVIDAKSKGQTWHLRRNFTINSKEADKLNSTAINLEQESTPVWLYVGIGIVCALLVGVVAYYTGRRRNQKGD</sequence>
<keyword evidence="4" id="KW-1185">Reference proteome</keyword>